<keyword evidence="6" id="KW-1185">Reference proteome</keyword>
<gene>
    <name evidence="5" type="ORF">C6N40_13490</name>
</gene>
<evidence type="ECO:0000313" key="6">
    <source>
        <dbReference type="Proteomes" id="UP000241736"/>
    </source>
</evidence>
<dbReference type="EMBL" id="PVLF01000033">
    <property type="protein sequence ID" value="PRH81260.1"/>
    <property type="molecule type" value="Genomic_DNA"/>
</dbReference>
<dbReference type="AlphaFoldDB" id="A0A2P6M5I2"/>
<keyword evidence="2" id="KW-0597">Phosphoprotein</keyword>
<sequence>PAAAAPVAPAVRPAAPVAPAAPPPQPAAPEPMSAELRAEGVHTPPPVLSHEVVDELKAVMGGEYLSLVRLFLEDAPKHVHALENAASANDMAAMVSPAHTLKSASANLGAMALSAAAKRIELGARQGVLPRPAVAVAVLESEFRRAQQALQALLK</sequence>
<keyword evidence="1" id="KW-0902">Two-component regulatory system</keyword>
<evidence type="ECO:0000256" key="2">
    <source>
        <dbReference type="PROSITE-ProRule" id="PRU00110"/>
    </source>
</evidence>
<evidence type="ECO:0000256" key="3">
    <source>
        <dbReference type="SAM" id="MobiDB-lite"/>
    </source>
</evidence>
<dbReference type="GO" id="GO:0000160">
    <property type="term" value="P:phosphorelay signal transduction system"/>
    <property type="evidence" value="ECO:0007669"/>
    <property type="project" value="UniProtKB-KW"/>
</dbReference>
<evidence type="ECO:0000256" key="1">
    <source>
        <dbReference type="ARBA" id="ARBA00023012"/>
    </source>
</evidence>
<protein>
    <submittedName>
        <fullName evidence="5">Hybrid sensor histidine kinase/response regulator</fullName>
    </submittedName>
</protein>
<dbReference type="Pfam" id="PF01627">
    <property type="entry name" value="Hpt"/>
    <property type="match status" value="1"/>
</dbReference>
<keyword evidence="5" id="KW-0808">Transferase</keyword>
<name>A0A2P6M5I2_9GAMM</name>
<dbReference type="SUPFAM" id="SSF47226">
    <property type="entry name" value="Histidine-containing phosphotransfer domain, HPT domain"/>
    <property type="match status" value="1"/>
</dbReference>
<comment type="caution">
    <text evidence="5">The sequence shown here is derived from an EMBL/GenBank/DDBJ whole genome shotgun (WGS) entry which is preliminary data.</text>
</comment>
<accession>A0A2P6M5I2</accession>
<feature type="non-terminal residue" evidence="5">
    <location>
        <position position="1"/>
    </location>
</feature>
<dbReference type="Proteomes" id="UP000241736">
    <property type="component" value="Unassembled WGS sequence"/>
</dbReference>
<dbReference type="SMART" id="SM00073">
    <property type="entry name" value="HPT"/>
    <property type="match status" value="1"/>
</dbReference>
<feature type="compositionally biased region" description="Pro residues" evidence="3">
    <location>
        <begin position="19"/>
        <end position="29"/>
    </location>
</feature>
<proteinExistence type="predicted"/>
<dbReference type="InterPro" id="IPR036641">
    <property type="entry name" value="HPT_dom_sf"/>
</dbReference>
<dbReference type="Gene3D" id="1.20.120.160">
    <property type="entry name" value="HPT domain"/>
    <property type="match status" value="1"/>
</dbReference>
<dbReference type="InterPro" id="IPR008207">
    <property type="entry name" value="Sig_transdc_His_kin_Hpt_dom"/>
</dbReference>
<evidence type="ECO:0000259" key="4">
    <source>
        <dbReference type="PROSITE" id="PS50894"/>
    </source>
</evidence>
<evidence type="ECO:0000313" key="5">
    <source>
        <dbReference type="EMBL" id="PRH81260.1"/>
    </source>
</evidence>
<reference evidence="5 6" key="1">
    <citation type="submission" date="2018-03" db="EMBL/GenBank/DDBJ databases">
        <title>Arenimonas caeni sp. nov., isolated from activated sludge.</title>
        <authorList>
            <person name="Liu H."/>
        </authorList>
    </citation>
    <scope>NUCLEOTIDE SEQUENCE [LARGE SCALE GENOMIC DNA]</scope>
    <source>
        <strain evidence="6">z29</strain>
    </source>
</reference>
<feature type="domain" description="HPt" evidence="4">
    <location>
        <begin position="60"/>
        <end position="153"/>
    </location>
</feature>
<organism evidence="5 6">
    <name type="scientific">Arenimonas caeni</name>
    <dbReference type="NCBI Taxonomy" id="2058085"/>
    <lineage>
        <taxon>Bacteria</taxon>
        <taxon>Pseudomonadati</taxon>
        <taxon>Pseudomonadota</taxon>
        <taxon>Gammaproteobacteria</taxon>
        <taxon>Lysobacterales</taxon>
        <taxon>Lysobacteraceae</taxon>
        <taxon>Arenimonas</taxon>
    </lineage>
</organism>
<dbReference type="PROSITE" id="PS50894">
    <property type="entry name" value="HPT"/>
    <property type="match status" value="1"/>
</dbReference>
<feature type="region of interest" description="Disordered" evidence="3">
    <location>
        <begin position="1"/>
        <end position="31"/>
    </location>
</feature>
<dbReference type="GO" id="GO:0004672">
    <property type="term" value="F:protein kinase activity"/>
    <property type="evidence" value="ECO:0007669"/>
    <property type="project" value="UniProtKB-ARBA"/>
</dbReference>
<feature type="compositionally biased region" description="Low complexity" evidence="3">
    <location>
        <begin position="1"/>
        <end position="18"/>
    </location>
</feature>
<dbReference type="RefSeq" id="WP_205208624.1">
    <property type="nucleotide sequence ID" value="NZ_KZ679107.1"/>
</dbReference>
<keyword evidence="5" id="KW-0418">Kinase</keyword>
<feature type="modified residue" description="Phosphohistidine" evidence="2">
    <location>
        <position position="99"/>
    </location>
</feature>